<organism evidence="1 2">
    <name type="scientific">Thermomonospora cellulosilytica</name>
    <dbReference type="NCBI Taxonomy" id="1411118"/>
    <lineage>
        <taxon>Bacteria</taxon>
        <taxon>Bacillati</taxon>
        <taxon>Actinomycetota</taxon>
        <taxon>Actinomycetes</taxon>
        <taxon>Streptosporangiales</taxon>
        <taxon>Thermomonosporaceae</taxon>
        <taxon>Thermomonospora</taxon>
    </lineage>
</organism>
<comment type="caution">
    <text evidence="1">The sequence shown here is derived from an EMBL/GenBank/DDBJ whole genome shotgun (WGS) entry which is preliminary data.</text>
</comment>
<gene>
    <name evidence="1" type="ORF">HNR21_001266</name>
</gene>
<dbReference type="RefSeq" id="WP_182704434.1">
    <property type="nucleotide sequence ID" value="NZ_JACJII010000001.1"/>
</dbReference>
<dbReference type="Proteomes" id="UP000539313">
    <property type="component" value="Unassembled WGS sequence"/>
</dbReference>
<sequence>MLWPADEPWPFCGSSEHEDLPGSQPIAMVPILQIYARDVPELPFPAATNLCQVLWCPFVHEYDYRPVVHVSWRDSSTVTEVLAHPPQPAASEEGLLPKPCTLSPERVTEYPAWELPEEVTEKIRAWQESRQRNPDGWEYDYHLAVAPGTKVGGWISWIQAPETVTCDQGHQMHHLLTIASWEHEPGSAQRWTPLQERHLLGPDFDPNRLSPTGLLIGDAGSIYLFTCLQCPDRPVEGVSQWS</sequence>
<dbReference type="EMBL" id="JACJII010000001">
    <property type="protein sequence ID" value="MBA9002384.1"/>
    <property type="molecule type" value="Genomic_DNA"/>
</dbReference>
<dbReference type="AlphaFoldDB" id="A0A7W3R7C9"/>
<dbReference type="Gene3D" id="2.30.320.10">
    <property type="entry name" value="YwqG-like"/>
    <property type="match status" value="1"/>
</dbReference>
<keyword evidence="2" id="KW-1185">Reference proteome</keyword>
<accession>A0A7W3R7C9</accession>
<evidence type="ECO:0000313" key="2">
    <source>
        <dbReference type="Proteomes" id="UP000539313"/>
    </source>
</evidence>
<proteinExistence type="predicted"/>
<name>A0A7W3R7C9_9ACTN</name>
<protein>
    <recommendedName>
        <fullName evidence="3">DUF1963 domain-containing protein</fullName>
    </recommendedName>
</protein>
<evidence type="ECO:0008006" key="3">
    <source>
        <dbReference type="Google" id="ProtNLM"/>
    </source>
</evidence>
<reference evidence="1 2" key="1">
    <citation type="submission" date="2020-08" db="EMBL/GenBank/DDBJ databases">
        <title>Sequencing the genomes of 1000 actinobacteria strains.</title>
        <authorList>
            <person name="Klenk H.-P."/>
        </authorList>
    </citation>
    <scope>NUCLEOTIDE SEQUENCE [LARGE SCALE GENOMIC DNA]</scope>
    <source>
        <strain evidence="1 2">DSM 45823</strain>
    </source>
</reference>
<evidence type="ECO:0000313" key="1">
    <source>
        <dbReference type="EMBL" id="MBA9002384.1"/>
    </source>
</evidence>